<dbReference type="GO" id="GO:0017061">
    <property type="term" value="F:S-methyl-5-thioadenosine phosphorylase activity"/>
    <property type="evidence" value="ECO:0007669"/>
    <property type="project" value="UniProtKB-EC"/>
</dbReference>
<comment type="catalytic activity">
    <reaction evidence="8">
        <text>adenosine + phosphate = alpha-D-ribose 1-phosphate + adenine</text>
        <dbReference type="Rhea" id="RHEA:27642"/>
        <dbReference type="ChEBI" id="CHEBI:16335"/>
        <dbReference type="ChEBI" id="CHEBI:16708"/>
        <dbReference type="ChEBI" id="CHEBI:43474"/>
        <dbReference type="ChEBI" id="CHEBI:57720"/>
        <dbReference type="EC" id="2.4.2.1"/>
    </reaction>
    <physiologicalReaction direction="left-to-right" evidence="8">
        <dbReference type="Rhea" id="RHEA:27643"/>
    </physiologicalReaction>
</comment>
<dbReference type="InterPro" id="IPR038371">
    <property type="entry name" value="Cu_polyphenol_OxRdtase_sf"/>
</dbReference>
<accession>A0A1Q2SPD0</accession>
<dbReference type="NCBIfam" id="TIGR00726">
    <property type="entry name" value="peptidoglycan editing factor PgeF"/>
    <property type="match status" value="1"/>
</dbReference>
<comment type="catalytic activity">
    <reaction evidence="9">
        <text>S-methyl-5'-thioadenosine + phosphate = 5-(methylsulfanyl)-alpha-D-ribose 1-phosphate + adenine</text>
        <dbReference type="Rhea" id="RHEA:11852"/>
        <dbReference type="ChEBI" id="CHEBI:16708"/>
        <dbReference type="ChEBI" id="CHEBI:17509"/>
        <dbReference type="ChEBI" id="CHEBI:43474"/>
        <dbReference type="ChEBI" id="CHEBI:58533"/>
        <dbReference type="EC" id="2.4.2.28"/>
    </reaction>
    <physiologicalReaction direction="left-to-right" evidence="9">
        <dbReference type="Rhea" id="RHEA:11853"/>
    </physiologicalReaction>
</comment>
<proteinExistence type="inferred from homology"/>
<evidence type="ECO:0000256" key="6">
    <source>
        <dbReference type="ARBA" id="ARBA00022833"/>
    </source>
</evidence>
<dbReference type="SUPFAM" id="SSF64438">
    <property type="entry name" value="CNF1/YfiH-like putative cysteine hydrolases"/>
    <property type="match status" value="1"/>
</dbReference>
<dbReference type="KEGG" id="ntt:TAO_1593"/>
<dbReference type="InterPro" id="IPR011324">
    <property type="entry name" value="Cytotoxic_necrot_fac-like_cat"/>
</dbReference>
<evidence type="ECO:0000256" key="8">
    <source>
        <dbReference type="ARBA" id="ARBA00048968"/>
    </source>
</evidence>
<name>A0A1Q2SPD0_9GAMM</name>
<dbReference type="PANTHER" id="PTHR30616:SF2">
    <property type="entry name" value="PURINE NUCLEOSIDE PHOSPHORYLASE LACC1"/>
    <property type="match status" value="1"/>
</dbReference>
<keyword evidence="5" id="KW-0378">Hydrolase</keyword>
<dbReference type="Pfam" id="PF02578">
    <property type="entry name" value="Cu-oxidase_4"/>
    <property type="match status" value="1"/>
</dbReference>
<evidence type="ECO:0000256" key="1">
    <source>
        <dbReference type="ARBA" id="ARBA00000553"/>
    </source>
</evidence>
<keyword evidence="6" id="KW-0862">Zinc</keyword>
<evidence type="ECO:0000256" key="2">
    <source>
        <dbReference type="ARBA" id="ARBA00007353"/>
    </source>
</evidence>
<dbReference type="OrthoDB" id="4279at2"/>
<keyword evidence="4" id="KW-0479">Metal-binding</keyword>
<dbReference type="GO" id="GO:0016787">
    <property type="term" value="F:hydrolase activity"/>
    <property type="evidence" value="ECO:0007669"/>
    <property type="project" value="UniProtKB-KW"/>
</dbReference>
<organism evidence="11 12">
    <name type="scientific">Candidatus Nitrosoglobus terrae</name>
    <dbReference type="NCBI Taxonomy" id="1630141"/>
    <lineage>
        <taxon>Bacteria</taxon>
        <taxon>Pseudomonadati</taxon>
        <taxon>Pseudomonadota</taxon>
        <taxon>Gammaproteobacteria</taxon>
        <taxon>Chromatiales</taxon>
        <taxon>Chromatiaceae</taxon>
        <taxon>Candidatus Nitrosoglobus</taxon>
    </lineage>
</organism>
<evidence type="ECO:0000313" key="12">
    <source>
        <dbReference type="Proteomes" id="UP000243679"/>
    </source>
</evidence>
<sequence>MLKNNINESSNSPLVITPCWPAPSNIRAYTTTRNGGVSCPPYDSFNLADHVGDRTDKVQENRKILAKSLALPSEPVWLEQVHGNNIIDAAHGIGQGDASIAHKPDIVCGVLTADCLPLLLCNQQGTRVAAVHAGWRGLAAGIIERIIKALDISSEHLLAWMGPAIGPTAFEVGSEVKQIFIHQDSRNTVAFSALSPLSQGRWLADIYQLARLALTKLGIRYIYGGHYCTMTESKRFYSYRRDGETGRMATLIWLANSY</sequence>
<keyword evidence="12" id="KW-1185">Reference proteome</keyword>
<dbReference type="GO" id="GO:0005507">
    <property type="term" value="F:copper ion binding"/>
    <property type="evidence" value="ECO:0007669"/>
    <property type="project" value="TreeGrafter"/>
</dbReference>
<dbReference type="Proteomes" id="UP000243679">
    <property type="component" value="Chromosome"/>
</dbReference>
<protein>
    <recommendedName>
        <fullName evidence="10">Purine nucleoside phosphorylase</fullName>
    </recommendedName>
</protein>
<evidence type="ECO:0000256" key="7">
    <source>
        <dbReference type="ARBA" id="ARBA00047989"/>
    </source>
</evidence>
<evidence type="ECO:0000313" key="11">
    <source>
        <dbReference type="EMBL" id="BAW80963.1"/>
    </source>
</evidence>
<comment type="catalytic activity">
    <reaction evidence="7">
        <text>adenosine + H2O + H(+) = inosine + NH4(+)</text>
        <dbReference type="Rhea" id="RHEA:24408"/>
        <dbReference type="ChEBI" id="CHEBI:15377"/>
        <dbReference type="ChEBI" id="CHEBI:15378"/>
        <dbReference type="ChEBI" id="CHEBI:16335"/>
        <dbReference type="ChEBI" id="CHEBI:17596"/>
        <dbReference type="ChEBI" id="CHEBI:28938"/>
        <dbReference type="EC" id="3.5.4.4"/>
    </reaction>
    <physiologicalReaction direction="left-to-right" evidence="7">
        <dbReference type="Rhea" id="RHEA:24409"/>
    </physiologicalReaction>
</comment>
<comment type="catalytic activity">
    <reaction evidence="1">
        <text>inosine + phosphate = alpha-D-ribose 1-phosphate + hypoxanthine</text>
        <dbReference type="Rhea" id="RHEA:27646"/>
        <dbReference type="ChEBI" id="CHEBI:17368"/>
        <dbReference type="ChEBI" id="CHEBI:17596"/>
        <dbReference type="ChEBI" id="CHEBI:43474"/>
        <dbReference type="ChEBI" id="CHEBI:57720"/>
        <dbReference type="EC" id="2.4.2.1"/>
    </reaction>
    <physiologicalReaction direction="left-to-right" evidence="1">
        <dbReference type="Rhea" id="RHEA:27647"/>
    </physiologicalReaction>
</comment>
<reference evidence="11 12" key="1">
    <citation type="journal article" date="2017" name="ISME J.">
        <title>An acid-tolerant ammonia-oxidizing ?-proteobacterium from soil.</title>
        <authorList>
            <person name="Hayatsu M."/>
            <person name="Tago K."/>
            <person name="Uchiyama I."/>
            <person name="Toyoda A."/>
            <person name="Wang Y."/>
            <person name="Shimomura Y."/>
            <person name="Okubo T."/>
            <person name="Kurisu F."/>
            <person name="Hirono Y."/>
            <person name="Nonaka K."/>
            <person name="Akiyama H."/>
            <person name="Itoh T."/>
            <person name="Takami H."/>
        </authorList>
    </citation>
    <scope>NUCLEOTIDE SEQUENCE [LARGE SCALE GENOMIC DNA]</scope>
    <source>
        <strain evidence="11 12">TAO100</strain>
    </source>
</reference>
<dbReference type="EMBL" id="AP014836">
    <property type="protein sequence ID" value="BAW80963.1"/>
    <property type="molecule type" value="Genomic_DNA"/>
</dbReference>
<dbReference type="PANTHER" id="PTHR30616">
    <property type="entry name" value="UNCHARACTERIZED PROTEIN YFIH"/>
    <property type="match status" value="1"/>
</dbReference>
<evidence type="ECO:0000256" key="5">
    <source>
        <dbReference type="ARBA" id="ARBA00022801"/>
    </source>
</evidence>
<evidence type="ECO:0000256" key="3">
    <source>
        <dbReference type="ARBA" id="ARBA00022679"/>
    </source>
</evidence>
<comment type="similarity">
    <text evidence="2 10">Belongs to the purine nucleoside phosphorylase YfiH/LACC1 family.</text>
</comment>
<gene>
    <name evidence="11" type="ORF">TAO_1593</name>
</gene>
<dbReference type="InterPro" id="IPR003730">
    <property type="entry name" value="Cu_polyphenol_OxRdtase"/>
</dbReference>
<keyword evidence="3" id="KW-0808">Transferase</keyword>
<dbReference type="CDD" id="cd16833">
    <property type="entry name" value="YfiH"/>
    <property type="match status" value="1"/>
</dbReference>
<dbReference type="AlphaFoldDB" id="A0A1Q2SPD0"/>
<evidence type="ECO:0000256" key="4">
    <source>
        <dbReference type="ARBA" id="ARBA00022723"/>
    </source>
</evidence>
<dbReference type="Gene3D" id="3.60.140.10">
    <property type="entry name" value="CNF1/YfiH-like putative cysteine hydrolases"/>
    <property type="match status" value="1"/>
</dbReference>
<dbReference type="RefSeq" id="WP_096527452.1">
    <property type="nucleotide sequence ID" value="NZ_AP014836.1"/>
</dbReference>
<evidence type="ECO:0000256" key="9">
    <source>
        <dbReference type="ARBA" id="ARBA00049893"/>
    </source>
</evidence>
<evidence type="ECO:0000256" key="10">
    <source>
        <dbReference type="RuleBase" id="RU361274"/>
    </source>
</evidence>